<feature type="transmembrane region" description="Helical" evidence="1">
    <location>
        <begin position="273"/>
        <end position="293"/>
    </location>
</feature>
<gene>
    <name evidence="3" type="ORF">GSY63_08120</name>
</gene>
<dbReference type="AlphaFoldDB" id="A0A965ZEM7"/>
<comment type="caution">
    <text evidence="3">The sequence shown here is derived from an EMBL/GenBank/DDBJ whole genome shotgun (WGS) entry which is preliminary data.</text>
</comment>
<feature type="transmembrane region" description="Helical" evidence="1">
    <location>
        <begin position="233"/>
        <end position="261"/>
    </location>
</feature>
<feature type="transmembrane region" description="Helical" evidence="1">
    <location>
        <begin position="62"/>
        <end position="85"/>
    </location>
</feature>
<keyword evidence="1" id="KW-0812">Transmembrane</keyword>
<evidence type="ECO:0000256" key="1">
    <source>
        <dbReference type="SAM" id="Phobius"/>
    </source>
</evidence>
<keyword evidence="1" id="KW-0472">Membrane</keyword>
<dbReference type="PANTHER" id="PTHR36435">
    <property type="entry name" value="SLR1288 PROTEIN"/>
    <property type="match status" value="1"/>
</dbReference>
<protein>
    <submittedName>
        <fullName evidence="3">CPBP family intramembrane metalloprotease</fullName>
    </submittedName>
</protein>
<dbReference type="GO" id="GO:0080120">
    <property type="term" value="P:CAAX-box protein maturation"/>
    <property type="evidence" value="ECO:0007669"/>
    <property type="project" value="UniProtKB-ARBA"/>
</dbReference>
<reference evidence="3" key="1">
    <citation type="submission" date="2020-01" db="EMBL/GenBank/DDBJ databases">
        <authorList>
            <person name="Seo Y.L."/>
        </authorList>
    </citation>
    <scope>NUCLEOTIDE SEQUENCE</scope>
    <source>
        <strain evidence="3">R11</strain>
    </source>
</reference>
<reference evidence="3" key="2">
    <citation type="submission" date="2020-10" db="EMBL/GenBank/DDBJ databases">
        <title>Mucilaginibacter sp. nov., isolated from soil.</title>
        <authorList>
            <person name="Jeon C.O."/>
        </authorList>
    </citation>
    <scope>NUCLEOTIDE SEQUENCE</scope>
    <source>
        <strain evidence="3">R11</strain>
    </source>
</reference>
<dbReference type="InterPro" id="IPR003675">
    <property type="entry name" value="Rce1/LyrA-like_dom"/>
</dbReference>
<accession>A0A965ZEM7</accession>
<dbReference type="Proteomes" id="UP000638732">
    <property type="component" value="Unassembled WGS sequence"/>
</dbReference>
<evidence type="ECO:0000259" key="2">
    <source>
        <dbReference type="Pfam" id="PF02517"/>
    </source>
</evidence>
<keyword evidence="3" id="KW-0645">Protease</keyword>
<dbReference type="GO" id="GO:0004175">
    <property type="term" value="F:endopeptidase activity"/>
    <property type="evidence" value="ECO:0007669"/>
    <property type="project" value="UniProtKB-ARBA"/>
</dbReference>
<dbReference type="InterPro" id="IPR052710">
    <property type="entry name" value="CAAX_protease"/>
</dbReference>
<dbReference type="PANTHER" id="PTHR36435:SF1">
    <property type="entry name" value="CAAX AMINO TERMINAL PROTEASE FAMILY PROTEIN"/>
    <property type="match status" value="1"/>
</dbReference>
<organism evidence="3 4">
    <name type="scientific">Mucilaginibacter agri</name>
    <dbReference type="NCBI Taxonomy" id="2695265"/>
    <lineage>
        <taxon>Bacteria</taxon>
        <taxon>Pseudomonadati</taxon>
        <taxon>Bacteroidota</taxon>
        <taxon>Sphingobacteriia</taxon>
        <taxon>Sphingobacteriales</taxon>
        <taxon>Sphingobacteriaceae</taxon>
        <taxon>Mucilaginibacter</taxon>
    </lineage>
</organism>
<proteinExistence type="predicted"/>
<evidence type="ECO:0000313" key="4">
    <source>
        <dbReference type="Proteomes" id="UP000638732"/>
    </source>
</evidence>
<feature type="transmembrane region" description="Helical" evidence="1">
    <location>
        <begin position="100"/>
        <end position="119"/>
    </location>
</feature>
<keyword evidence="4" id="KW-1185">Reference proteome</keyword>
<dbReference type="RefSeq" id="WP_166585300.1">
    <property type="nucleotide sequence ID" value="NZ_WWEO01000041.1"/>
</dbReference>
<keyword evidence="3" id="KW-0378">Hydrolase</keyword>
<keyword evidence="3" id="KW-0482">Metalloprotease</keyword>
<dbReference type="GO" id="GO:0008237">
    <property type="term" value="F:metallopeptidase activity"/>
    <property type="evidence" value="ECO:0007669"/>
    <property type="project" value="UniProtKB-KW"/>
</dbReference>
<keyword evidence="1" id="KW-1133">Transmembrane helix</keyword>
<feature type="transmembrane region" description="Helical" evidence="1">
    <location>
        <begin position="15"/>
        <end position="41"/>
    </location>
</feature>
<feature type="transmembrane region" description="Helical" evidence="1">
    <location>
        <begin position="168"/>
        <end position="195"/>
    </location>
</feature>
<sequence>MTDSGYSQMRPSFQFLLFIAVTLVTLLVGALIGMGVVALIYGTDTVLNIGQLNINTPAEISGLWVMQFVSTTLPILVIPVFYAYVVVKEPQPYLKLTTKFSPQLLVLVFFIMFMSMPIMEQLSNINERLVLPPFLKGVEDWMRAAEHQAEKATNILLKMDNVWDLIKAVLFVGGLTALVEELMFRGVLQTIFIRWTQNPHAAIWITAALFSAFHMEFFGFLPRLMLGIFFGYFVYWSGSIWTSVWAHFVNNGTAVVITYLYQHKTIKVSPDDTHVFSLVGYVFSIIITVLLLINYRNIALAARSNITSDGTELD</sequence>
<feature type="transmembrane region" description="Helical" evidence="1">
    <location>
        <begin position="201"/>
        <end position="221"/>
    </location>
</feature>
<dbReference type="Pfam" id="PF02517">
    <property type="entry name" value="Rce1-like"/>
    <property type="match status" value="1"/>
</dbReference>
<name>A0A965ZEM7_9SPHI</name>
<feature type="domain" description="CAAX prenyl protease 2/Lysostaphin resistance protein A-like" evidence="2">
    <location>
        <begin position="166"/>
        <end position="252"/>
    </location>
</feature>
<dbReference type="EMBL" id="WWEO01000041">
    <property type="protein sequence ID" value="NCD69320.1"/>
    <property type="molecule type" value="Genomic_DNA"/>
</dbReference>
<evidence type="ECO:0000313" key="3">
    <source>
        <dbReference type="EMBL" id="NCD69320.1"/>
    </source>
</evidence>